<dbReference type="Gene3D" id="1.25.10.10">
    <property type="entry name" value="Leucine-rich Repeat Variant"/>
    <property type="match status" value="1"/>
</dbReference>
<dbReference type="Pfam" id="PF21040">
    <property type="entry name" value="CEP104-like_TOG"/>
    <property type="match status" value="1"/>
</dbReference>
<protein>
    <recommendedName>
        <fullName evidence="1">TOG domain-containing protein</fullName>
    </recommendedName>
</protein>
<dbReference type="InterPro" id="IPR011989">
    <property type="entry name" value="ARM-like"/>
</dbReference>
<dbReference type="PANTHER" id="PTHR13371">
    <property type="entry name" value="GLYCINE-, GLUTAMATE-, THIENYLCYCLOHEXYLPIPERIDINE-BINDING PROTEIN"/>
    <property type="match status" value="1"/>
</dbReference>
<dbReference type="GO" id="GO:0005929">
    <property type="term" value="C:cilium"/>
    <property type="evidence" value="ECO:0007669"/>
    <property type="project" value="TreeGrafter"/>
</dbReference>
<name>A0A075AVZ6_ROZAC</name>
<proteinExistence type="predicted"/>
<evidence type="ECO:0000313" key="3">
    <source>
        <dbReference type="Proteomes" id="UP000030755"/>
    </source>
</evidence>
<dbReference type="Pfam" id="PF21038">
    <property type="entry name" value="CEP104_N"/>
    <property type="match status" value="1"/>
</dbReference>
<dbReference type="InterPro" id="IPR034085">
    <property type="entry name" value="TOG"/>
</dbReference>
<evidence type="ECO:0000259" key="1">
    <source>
        <dbReference type="SMART" id="SM01349"/>
    </source>
</evidence>
<dbReference type="OrthoDB" id="66599at2759"/>
<evidence type="ECO:0000313" key="2">
    <source>
        <dbReference type="EMBL" id="EPZ34435.1"/>
    </source>
</evidence>
<dbReference type="InterPro" id="IPR016024">
    <property type="entry name" value="ARM-type_fold"/>
</dbReference>
<feature type="domain" description="TOG" evidence="1">
    <location>
        <begin position="262"/>
        <end position="507"/>
    </location>
</feature>
<dbReference type="SUPFAM" id="SSF48371">
    <property type="entry name" value="ARM repeat"/>
    <property type="match status" value="1"/>
</dbReference>
<keyword evidence="3" id="KW-1185">Reference proteome</keyword>
<dbReference type="OMA" id="VKVKCRQ"/>
<dbReference type="PANTHER" id="PTHR13371:SF0">
    <property type="entry name" value="CENTROSOMAL PROTEIN OF 104 KDA"/>
    <property type="match status" value="1"/>
</dbReference>
<dbReference type="Pfam" id="PF21039">
    <property type="entry name" value="CEP104_ZnF"/>
    <property type="match status" value="1"/>
</dbReference>
<reference evidence="2 3" key="1">
    <citation type="journal article" date="2013" name="Curr. Biol.">
        <title>Shared signatures of parasitism and phylogenomics unite Cryptomycota and microsporidia.</title>
        <authorList>
            <person name="James T.Y."/>
            <person name="Pelin A."/>
            <person name="Bonen L."/>
            <person name="Ahrendt S."/>
            <person name="Sain D."/>
            <person name="Corradi N."/>
            <person name="Stajich J.E."/>
        </authorList>
    </citation>
    <scope>NUCLEOTIDE SEQUENCE [LARGE SCALE GENOMIC DNA]</scope>
    <source>
        <strain evidence="2 3">CSF55</strain>
    </source>
</reference>
<sequence length="669" mass="76781">MPFEDVPYCLLSATTFDDEYSLKEFSAKGWQSAKNSSYPQDLIIKIESPNPYQIISCLEISIAKSDLNFELLGFITFDENTESEFQTQELKTIQIGHYALYIKLDILDIHRNKLNIFNQFKASILSFKIVTESQTQRMNENSFDYVLKEDYLRAKRSKEIIELIETVANEIVSLSLEKSKAVSEENFDLAHDLKLRIEKVKLSLEKDINSLESGSFEENQHQNHIDQRNVQELSKKTVITQDEERPLPALQNKNIAIETTEELSESIKKEFEIVISLFGLDLLSDLLSRNFQKQISAFQSILEQINDSWESDPKSTCLACIQCMAIALGDSREKIVSYAYLIWFKISAKNLHGMSYMFKEIESIIPQLLVKGSDSNVRIKKVVLDIILDIAGIFYCLPESIYPHLIRPFNKSTPSRILKGRLDIVYQVLLETEIPPHSGWSLENLMSFIKDPLTFSATEIREVSQNIARKLYLLFGNKIESYLSHLKDNQIKLITAIVETPGSEKSEKHIPSKRKEKILASIKPTNNYKEKILKEDLPPDQTSGTVHIPEASNMTLSSKRNVCVFCKEQFFETSNDVMSRHFNECPLLCKCPYCSSLKEVSQLNEHVLHECAIKPKVIQCMKCYLAIPEVSEDFIRCPLCLEYILKDPLQEGLRCHLMNGIGCKNKINY</sequence>
<dbReference type="HOGENOM" id="CLU_504806_0_0_1"/>
<dbReference type="Proteomes" id="UP000030755">
    <property type="component" value="Unassembled WGS sequence"/>
</dbReference>
<dbReference type="AlphaFoldDB" id="A0A075AVZ6"/>
<dbReference type="SMART" id="SM01349">
    <property type="entry name" value="TOG"/>
    <property type="match status" value="1"/>
</dbReference>
<dbReference type="InterPro" id="IPR048739">
    <property type="entry name" value="CEP104_N"/>
</dbReference>
<dbReference type="InterPro" id="IPR052607">
    <property type="entry name" value="CEP104-like"/>
</dbReference>
<organism evidence="2 3">
    <name type="scientific">Rozella allomycis (strain CSF55)</name>
    <dbReference type="NCBI Taxonomy" id="988480"/>
    <lineage>
        <taxon>Eukaryota</taxon>
        <taxon>Fungi</taxon>
        <taxon>Fungi incertae sedis</taxon>
        <taxon>Cryptomycota</taxon>
        <taxon>Cryptomycota incertae sedis</taxon>
        <taxon>Rozella</taxon>
    </lineage>
</organism>
<accession>A0A075AVZ6</accession>
<dbReference type="EMBL" id="KE560959">
    <property type="protein sequence ID" value="EPZ34435.1"/>
    <property type="molecule type" value="Genomic_DNA"/>
</dbReference>
<gene>
    <name evidence="2" type="ORF">O9G_000622</name>
</gene>
<dbReference type="InterPro" id="IPR048738">
    <property type="entry name" value="CEP104_Znf"/>
</dbReference>